<evidence type="ECO:0000256" key="1">
    <source>
        <dbReference type="ARBA" id="ARBA00004123"/>
    </source>
</evidence>
<evidence type="ECO:0000256" key="5">
    <source>
        <dbReference type="ARBA" id="ARBA00023163"/>
    </source>
</evidence>
<dbReference type="GO" id="GO:0003712">
    <property type="term" value="F:transcription coregulator activity"/>
    <property type="evidence" value="ECO:0007669"/>
    <property type="project" value="InterPro"/>
</dbReference>
<dbReference type="GO" id="GO:0070847">
    <property type="term" value="C:core mediator complex"/>
    <property type="evidence" value="ECO:0007669"/>
    <property type="project" value="TreeGrafter"/>
</dbReference>
<dbReference type="Gene3D" id="2.40.320.10">
    <property type="entry name" value="Hypothetical Protein Pfu-838710-001"/>
    <property type="match status" value="1"/>
</dbReference>
<dbReference type="OrthoDB" id="5348092at2759"/>
<feature type="compositionally biased region" description="Polar residues" evidence="9">
    <location>
        <begin position="274"/>
        <end position="285"/>
    </location>
</feature>
<comment type="subunit">
    <text evidence="8">Component of the Mediator complex.</text>
</comment>
<dbReference type="PANTHER" id="PTHR13321:SF2">
    <property type="entry name" value="MEDIATOR OF RNA POLYMERASE II TRANSCRIPTION SUBUNIT 18"/>
    <property type="match status" value="1"/>
</dbReference>
<comment type="function">
    <text evidence="8">Component of the Mediator complex, a coactivator involved in the regulated transcription of nearly all RNA polymerase II-dependent genes. Mediator functions as a bridge to convey information from gene-specific regulatory proteins to the basal RNA polymerase II transcription machinery. Mediator is recruited to promoters by direct interactions with regulatory proteins and serves as a scaffold for the assembly of a functional preinitiation complex with RNA polymerase II and the general transcription factors.</text>
</comment>
<dbReference type="Pfam" id="PF09637">
    <property type="entry name" value="Med18"/>
    <property type="match status" value="1"/>
</dbReference>
<protein>
    <recommendedName>
        <fullName evidence="3 8">Mediator of RNA polymerase II transcription subunit 18</fullName>
    </recommendedName>
    <alternativeName>
        <fullName evidence="7 8">Mediator complex subunit 18</fullName>
    </alternativeName>
</protein>
<evidence type="ECO:0000256" key="3">
    <source>
        <dbReference type="ARBA" id="ARBA00019612"/>
    </source>
</evidence>
<keyword evidence="8" id="KW-0010">Activator</keyword>
<dbReference type="GO" id="GO:0006357">
    <property type="term" value="P:regulation of transcription by RNA polymerase II"/>
    <property type="evidence" value="ECO:0007669"/>
    <property type="project" value="InterPro"/>
</dbReference>
<evidence type="ECO:0000313" key="10">
    <source>
        <dbReference type="EMBL" id="KAF2127311.1"/>
    </source>
</evidence>
<dbReference type="GO" id="GO:0016592">
    <property type="term" value="C:mediator complex"/>
    <property type="evidence" value="ECO:0007669"/>
    <property type="project" value="InterPro"/>
</dbReference>
<organism evidence="10 11">
    <name type="scientific">Dothidotthia symphoricarpi CBS 119687</name>
    <dbReference type="NCBI Taxonomy" id="1392245"/>
    <lineage>
        <taxon>Eukaryota</taxon>
        <taxon>Fungi</taxon>
        <taxon>Dikarya</taxon>
        <taxon>Ascomycota</taxon>
        <taxon>Pezizomycotina</taxon>
        <taxon>Dothideomycetes</taxon>
        <taxon>Pleosporomycetidae</taxon>
        <taxon>Pleosporales</taxon>
        <taxon>Dothidotthiaceae</taxon>
        <taxon>Dothidotthia</taxon>
    </lineage>
</organism>
<feature type="region of interest" description="Disordered" evidence="9">
    <location>
        <begin position="45"/>
        <end position="70"/>
    </location>
</feature>
<comment type="similarity">
    <text evidence="2 8">Belongs to the Mediator complex subunit 18 family.</text>
</comment>
<dbReference type="EMBL" id="ML977511">
    <property type="protein sequence ID" value="KAF2127311.1"/>
    <property type="molecule type" value="Genomic_DNA"/>
</dbReference>
<gene>
    <name evidence="8" type="primary">MED18</name>
    <name evidence="10" type="ORF">P153DRAFT_344843</name>
</gene>
<evidence type="ECO:0000256" key="2">
    <source>
        <dbReference type="ARBA" id="ARBA00009814"/>
    </source>
</evidence>
<dbReference type="GO" id="GO:0006369">
    <property type="term" value="P:termination of RNA polymerase II transcription"/>
    <property type="evidence" value="ECO:0007669"/>
    <property type="project" value="TreeGrafter"/>
</dbReference>
<evidence type="ECO:0000313" key="11">
    <source>
        <dbReference type="Proteomes" id="UP000799771"/>
    </source>
</evidence>
<accession>A0A6A6A9G9</accession>
<keyword evidence="4 8" id="KW-0805">Transcription regulation</keyword>
<reference evidence="10" key="1">
    <citation type="journal article" date="2020" name="Stud. Mycol.">
        <title>101 Dothideomycetes genomes: a test case for predicting lifestyles and emergence of pathogens.</title>
        <authorList>
            <person name="Haridas S."/>
            <person name="Albert R."/>
            <person name="Binder M."/>
            <person name="Bloem J."/>
            <person name="Labutti K."/>
            <person name="Salamov A."/>
            <person name="Andreopoulos B."/>
            <person name="Baker S."/>
            <person name="Barry K."/>
            <person name="Bills G."/>
            <person name="Bluhm B."/>
            <person name="Cannon C."/>
            <person name="Castanera R."/>
            <person name="Culley D."/>
            <person name="Daum C."/>
            <person name="Ezra D."/>
            <person name="Gonzalez J."/>
            <person name="Henrissat B."/>
            <person name="Kuo A."/>
            <person name="Liang C."/>
            <person name="Lipzen A."/>
            <person name="Lutzoni F."/>
            <person name="Magnuson J."/>
            <person name="Mondo S."/>
            <person name="Nolan M."/>
            <person name="Ohm R."/>
            <person name="Pangilinan J."/>
            <person name="Park H.-J."/>
            <person name="Ramirez L."/>
            <person name="Alfaro M."/>
            <person name="Sun H."/>
            <person name="Tritt A."/>
            <person name="Yoshinaga Y."/>
            <person name="Zwiers L.-H."/>
            <person name="Turgeon B."/>
            <person name="Goodwin S."/>
            <person name="Spatafora J."/>
            <person name="Crous P."/>
            <person name="Grigoriev I."/>
        </authorList>
    </citation>
    <scope>NUCLEOTIDE SEQUENCE</scope>
    <source>
        <strain evidence="10">CBS 119687</strain>
    </source>
</reference>
<dbReference type="AlphaFoldDB" id="A0A6A6A9G9"/>
<evidence type="ECO:0000256" key="9">
    <source>
        <dbReference type="SAM" id="MobiDB-lite"/>
    </source>
</evidence>
<evidence type="ECO:0000256" key="4">
    <source>
        <dbReference type="ARBA" id="ARBA00023015"/>
    </source>
</evidence>
<dbReference type="Proteomes" id="UP000799771">
    <property type="component" value="Unassembled WGS sequence"/>
</dbReference>
<evidence type="ECO:0000256" key="7">
    <source>
        <dbReference type="ARBA" id="ARBA00032012"/>
    </source>
</evidence>
<sequence>MHELLLYGQVPAGRHDQVLKILAGVAAMQPRRMLQRCIVYKPQREPEEPGLNHRRGGTQAVAAKPAPKQNKPTAVTTTLYYTKLVQKLSLDDFGAADGAQQPEATSLSAHVVDGEEPVWSTLFEDLPDTSDRGVSIRFTNSTDVLSGDPHAYMLASGPNQFVTEYYVQGHRYVHGNVVISLHRVLHEPGVRNLQQAPKTTLPPFAALDLLDPSGAYVLEAKVRVQDFNNATVLESGVNELKRFQTQMKGCVELSIPDRLSLDTRVRYKPPQAPPATSANTQARPR</sequence>
<evidence type="ECO:0000256" key="8">
    <source>
        <dbReference type="RuleBase" id="RU364150"/>
    </source>
</evidence>
<keyword evidence="6 8" id="KW-0539">Nucleus</keyword>
<proteinExistence type="inferred from homology"/>
<comment type="subcellular location">
    <subcellularLocation>
        <location evidence="1 8">Nucleus</location>
    </subcellularLocation>
</comment>
<keyword evidence="11" id="KW-1185">Reference proteome</keyword>
<dbReference type="PANTHER" id="PTHR13321">
    <property type="entry name" value="MEDIATOR OF RNA POLYMERASE II TRANSCRIPTION, SUBUNIT 18"/>
    <property type="match status" value="1"/>
</dbReference>
<dbReference type="InterPro" id="IPR019095">
    <property type="entry name" value="Mediator_Med18"/>
</dbReference>
<name>A0A6A6A9G9_9PLEO</name>
<keyword evidence="5 8" id="KW-0804">Transcription</keyword>
<feature type="region of interest" description="Disordered" evidence="9">
    <location>
        <begin position="264"/>
        <end position="285"/>
    </location>
</feature>
<evidence type="ECO:0000256" key="6">
    <source>
        <dbReference type="ARBA" id="ARBA00023242"/>
    </source>
</evidence>